<feature type="region of interest" description="Disordered" evidence="12">
    <location>
        <begin position="749"/>
        <end position="770"/>
    </location>
</feature>
<dbReference type="InterPro" id="IPR011009">
    <property type="entry name" value="Kinase-like_dom_sf"/>
</dbReference>
<evidence type="ECO:0000256" key="8">
    <source>
        <dbReference type="ARBA" id="ARBA00022840"/>
    </source>
</evidence>
<feature type="region of interest" description="Disordered" evidence="12">
    <location>
        <begin position="840"/>
        <end position="884"/>
    </location>
</feature>
<protein>
    <recommendedName>
        <fullName evidence="2">non-specific serine/threonine protein kinase</fullName>
        <ecNumber evidence="2">2.7.11.1</ecNumber>
    </recommendedName>
</protein>
<evidence type="ECO:0000256" key="7">
    <source>
        <dbReference type="ARBA" id="ARBA00022777"/>
    </source>
</evidence>
<feature type="compositionally biased region" description="Low complexity" evidence="12">
    <location>
        <begin position="261"/>
        <end position="337"/>
    </location>
</feature>
<evidence type="ECO:0000256" key="3">
    <source>
        <dbReference type="ARBA" id="ARBA00022527"/>
    </source>
</evidence>
<keyword evidence="5 13" id="KW-0812">Transmembrane</keyword>
<evidence type="ECO:0000256" key="12">
    <source>
        <dbReference type="SAM" id="MobiDB-lite"/>
    </source>
</evidence>
<dbReference type="Gene3D" id="1.10.510.10">
    <property type="entry name" value="Transferase(Phosphotransferase) domain 1"/>
    <property type="match status" value="1"/>
</dbReference>
<dbReference type="EC" id="2.7.11.1" evidence="2"/>
<keyword evidence="3" id="KW-0723">Serine/threonine-protein kinase</keyword>
<dbReference type="SMART" id="SM00220">
    <property type="entry name" value="S_TKc"/>
    <property type="match status" value="1"/>
</dbReference>
<feature type="compositionally biased region" description="Low complexity" evidence="12">
    <location>
        <begin position="19"/>
        <end position="51"/>
    </location>
</feature>
<dbReference type="PROSITE" id="PS00108">
    <property type="entry name" value="PROTEIN_KINASE_ST"/>
    <property type="match status" value="1"/>
</dbReference>
<keyword evidence="9 13" id="KW-1133">Transmembrane helix</keyword>
<dbReference type="SUPFAM" id="SSF56112">
    <property type="entry name" value="Protein kinase-like (PK-like)"/>
    <property type="match status" value="1"/>
</dbReference>
<reference evidence="15" key="1">
    <citation type="submission" date="2024-02" db="EMBL/GenBank/DDBJ databases">
        <authorList>
            <consortium name="ELIXIR-Norway"/>
            <consortium name="Elixir Norway"/>
        </authorList>
    </citation>
    <scope>NUCLEOTIDE SEQUENCE</scope>
</reference>
<keyword evidence="8 11" id="KW-0067">ATP-binding</keyword>
<evidence type="ECO:0000313" key="16">
    <source>
        <dbReference type="Proteomes" id="UP001497444"/>
    </source>
</evidence>
<evidence type="ECO:0000256" key="1">
    <source>
        <dbReference type="ARBA" id="ARBA00004162"/>
    </source>
</evidence>
<dbReference type="PROSITE" id="PS00107">
    <property type="entry name" value="PROTEIN_KINASE_ATP"/>
    <property type="match status" value="1"/>
</dbReference>
<dbReference type="InterPro" id="IPR047117">
    <property type="entry name" value="PERK1-13-like"/>
</dbReference>
<feature type="compositionally biased region" description="Low complexity" evidence="12">
    <location>
        <begin position="852"/>
        <end position="869"/>
    </location>
</feature>
<dbReference type="InterPro" id="IPR008271">
    <property type="entry name" value="Ser/Thr_kinase_AS"/>
</dbReference>
<keyword evidence="7" id="KW-0418">Kinase</keyword>
<comment type="subcellular location">
    <subcellularLocation>
        <location evidence="1">Cell membrane</location>
        <topology evidence="1">Single-pass membrane protein</topology>
    </subcellularLocation>
</comment>
<dbReference type="Gene3D" id="3.30.200.20">
    <property type="entry name" value="Phosphorylase Kinase, domain 1"/>
    <property type="match status" value="1"/>
</dbReference>
<feature type="domain" description="Protein kinase" evidence="14">
    <location>
        <begin position="398"/>
        <end position="680"/>
    </location>
</feature>
<feature type="compositionally biased region" description="Pro residues" evidence="12">
    <location>
        <begin position="249"/>
        <end position="260"/>
    </location>
</feature>
<feature type="region of interest" description="Disordered" evidence="12">
    <location>
        <begin position="691"/>
        <end position="735"/>
    </location>
</feature>
<dbReference type="InterPro" id="IPR017441">
    <property type="entry name" value="Protein_kinase_ATP_BS"/>
</dbReference>
<keyword evidence="6 11" id="KW-0547">Nucleotide-binding</keyword>
<keyword evidence="10 13" id="KW-0472">Membrane</keyword>
<keyword evidence="4" id="KW-0808">Transferase</keyword>
<keyword evidence="16" id="KW-1185">Reference proteome</keyword>
<sequence length="911" mass="93403">MMRSLILLQAAVDGGVKLAGPSAAATPPTASSPSSSSSSSSSSSPPAASSSPPAPPPSSSLILSPPPAASSQAQPPSASSPPAAPPPASSPSASSPPVPPDSSPPASTPPPLASSPPSSPLASPPPSSTSPPAPALPPSPPPPGGPPPGVVASPPPPGAPPPSAAQSSPSSAPPPAAVPPSPPPPPLAVTPSSSAPPPVVSPPPPPPTTTAPPPAVAFPPPPPPASSFPPKNAPPPAESKHPPKKSPPKASPPSPPPPATNPNSGSSPVPTSSPGSSASAAPSPALSNSTSSPTAALSPISSVVSSPPPGSSSSDSSLPSPPAATTSTSTTTTTKSSIPTGAVAGIAAGGLLGVVLLVALLICCFRKKKPKKGPRGDANGFGQSWFTYQELAEATDGFAKENLLGEGGFGRVYKGHLANGTVVAVKQLTVGGGQGEREFRAEVEIISRVHHRHLVSLVGYCVADSQRLLVYDFVPNGTLEYNLHGKETVMDWPTRLKVGLGSARGLAYLHEDCHPRIIHRDIKSSNILLDENFEAQVADFGLAKNSSDAHTHVSTRVMGTFGYLAPEYAASGKLTDKSDVYSFGVVLLELVTGRRPIDTRQSLGNESLVEWARPQMGRVLEEPGTMDDIVDPQLQGYYDRQEMFRMIETAAACVRHSALKRPRMSQVVRALENDQDNAGLYQGMKPGQSMELYESSSSQYAGSQYGGGSEYEYSGRQSATGGGGNNNSRYNSSGEYDTQQYNAEIRKFKKPSTASGSSSTHAAPLGGSSASELQNSNWELYAGGASAASSGEFDAATAARGDVFSRDIPASSQLGSEGLWIEDSASNPFATAANRIRSSSQAASFRPPMIHSGSFSNTGSNNNNNNRSGFMGGPPPRPAEYYKPQMHNYSGEYVPVGRSVQFADRIDEEEV</sequence>
<gene>
    <name evidence="15" type="ORF">CSSPJE1EN1_LOCUS4915</name>
</gene>
<feature type="transmembrane region" description="Helical" evidence="13">
    <location>
        <begin position="342"/>
        <end position="365"/>
    </location>
</feature>
<evidence type="ECO:0000313" key="15">
    <source>
        <dbReference type="EMBL" id="CAK9259437.1"/>
    </source>
</evidence>
<feature type="compositionally biased region" description="Low complexity" evidence="12">
    <location>
        <begin position="752"/>
        <end position="763"/>
    </location>
</feature>
<feature type="region of interest" description="Disordered" evidence="12">
    <location>
        <begin position="18"/>
        <end position="337"/>
    </location>
</feature>
<accession>A0ABP0W1I8</accession>
<dbReference type="Pfam" id="PF07714">
    <property type="entry name" value="PK_Tyr_Ser-Thr"/>
    <property type="match status" value="1"/>
</dbReference>
<feature type="binding site" evidence="11">
    <location>
        <position position="426"/>
    </location>
    <ligand>
        <name>ATP</name>
        <dbReference type="ChEBI" id="CHEBI:30616"/>
    </ligand>
</feature>
<dbReference type="EMBL" id="OZ020107">
    <property type="protein sequence ID" value="CAK9259437.1"/>
    <property type="molecule type" value="Genomic_DNA"/>
</dbReference>
<proteinExistence type="predicted"/>
<feature type="compositionally biased region" description="Pro residues" evidence="12">
    <location>
        <begin position="78"/>
        <end position="163"/>
    </location>
</feature>
<evidence type="ECO:0000256" key="5">
    <source>
        <dbReference type="ARBA" id="ARBA00022692"/>
    </source>
</evidence>
<organism evidence="15 16">
    <name type="scientific">Sphagnum jensenii</name>
    <dbReference type="NCBI Taxonomy" id="128206"/>
    <lineage>
        <taxon>Eukaryota</taxon>
        <taxon>Viridiplantae</taxon>
        <taxon>Streptophyta</taxon>
        <taxon>Embryophyta</taxon>
        <taxon>Bryophyta</taxon>
        <taxon>Sphagnophytina</taxon>
        <taxon>Sphagnopsida</taxon>
        <taxon>Sphagnales</taxon>
        <taxon>Sphagnaceae</taxon>
        <taxon>Sphagnum</taxon>
    </lineage>
</organism>
<evidence type="ECO:0000259" key="14">
    <source>
        <dbReference type="PROSITE" id="PS50011"/>
    </source>
</evidence>
<feature type="compositionally biased region" description="Pro residues" evidence="12">
    <location>
        <begin position="171"/>
        <end position="237"/>
    </location>
</feature>
<evidence type="ECO:0000256" key="4">
    <source>
        <dbReference type="ARBA" id="ARBA00022679"/>
    </source>
</evidence>
<name>A0ABP0W1I8_9BRYO</name>
<evidence type="ECO:0000256" key="6">
    <source>
        <dbReference type="ARBA" id="ARBA00022741"/>
    </source>
</evidence>
<evidence type="ECO:0000256" key="9">
    <source>
        <dbReference type="ARBA" id="ARBA00022989"/>
    </source>
</evidence>
<dbReference type="PROSITE" id="PS50011">
    <property type="entry name" value="PROTEIN_KINASE_DOM"/>
    <property type="match status" value="1"/>
</dbReference>
<feature type="compositionally biased region" description="Pro residues" evidence="12">
    <location>
        <begin position="52"/>
        <end position="68"/>
    </location>
</feature>
<dbReference type="PANTHER" id="PTHR47982">
    <property type="entry name" value="PROLINE-RICH RECEPTOR-LIKE PROTEIN KINASE PERK4"/>
    <property type="match status" value="1"/>
</dbReference>
<dbReference type="InterPro" id="IPR000719">
    <property type="entry name" value="Prot_kinase_dom"/>
</dbReference>
<dbReference type="InterPro" id="IPR001245">
    <property type="entry name" value="Ser-Thr/Tyr_kinase_cat_dom"/>
</dbReference>
<dbReference type="Proteomes" id="UP001497444">
    <property type="component" value="Chromosome 12"/>
</dbReference>
<evidence type="ECO:0000256" key="13">
    <source>
        <dbReference type="SAM" id="Phobius"/>
    </source>
</evidence>
<evidence type="ECO:0000256" key="10">
    <source>
        <dbReference type="ARBA" id="ARBA00023136"/>
    </source>
</evidence>
<feature type="compositionally biased region" description="Low complexity" evidence="12">
    <location>
        <begin position="693"/>
        <end position="703"/>
    </location>
</feature>
<evidence type="ECO:0000256" key="2">
    <source>
        <dbReference type="ARBA" id="ARBA00012513"/>
    </source>
</evidence>
<evidence type="ECO:0000256" key="11">
    <source>
        <dbReference type="PROSITE-ProRule" id="PRU10141"/>
    </source>
</evidence>
<dbReference type="PANTHER" id="PTHR47982:SF44">
    <property type="entry name" value="PROLINE-RICH RECEPTOR-LIKE PROTEIN KINASE PERK13-RELATED"/>
    <property type="match status" value="1"/>
</dbReference>